<evidence type="ECO:0000256" key="2">
    <source>
        <dbReference type="ARBA" id="ARBA00004651"/>
    </source>
</evidence>
<organism evidence="17 18">
    <name type="scientific">Sulfurimicrobium lacus</name>
    <dbReference type="NCBI Taxonomy" id="2715678"/>
    <lineage>
        <taxon>Bacteria</taxon>
        <taxon>Pseudomonadati</taxon>
        <taxon>Pseudomonadota</taxon>
        <taxon>Betaproteobacteria</taxon>
        <taxon>Nitrosomonadales</taxon>
        <taxon>Sulfuricellaceae</taxon>
        <taxon>Sulfurimicrobium</taxon>
    </lineage>
</organism>
<dbReference type="GO" id="GO:0007234">
    <property type="term" value="P:osmosensory signaling via phosphorelay pathway"/>
    <property type="evidence" value="ECO:0007669"/>
    <property type="project" value="TreeGrafter"/>
</dbReference>
<dbReference type="PANTHER" id="PTHR42878:SF7">
    <property type="entry name" value="SENSOR HISTIDINE KINASE GLRK"/>
    <property type="match status" value="1"/>
</dbReference>
<keyword evidence="10" id="KW-0067">ATP-binding</keyword>
<feature type="domain" description="HAMP" evidence="16">
    <location>
        <begin position="299"/>
        <end position="351"/>
    </location>
</feature>
<evidence type="ECO:0000256" key="3">
    <source>
        <dbReference type="ARBA" id="ARBA00012438"/>
    </source>
</evidence>
<keyword evidence="13 14" id="KW-0472">Membrane</keyword>
<evidence type="ECO:0000256" key="12">
    <source>
        <dbReference type="ARBA" id="ARBA00023012"/>
    </source>
</evidence>
<evidence type="ECO:0000256" key="6">
    <source>
        <dbReference type="ARBA" id="ARBA00022679"/>
    </source>
</evidence>
<keyword evidence="6" id="KW-0808">Transferase</keyword>
<comment type="catalytic activity">
    <reaction evidence="1">
        <text>ATP + protein L-histidine = ADP + protein N-phospho-L-histidine.</text>
        <dbReference type="EC" id="2.7.13.3"/>
    </reaction>
</comment>
<keyword evidence="4" id="KW-1003">Cell membrane</keyword>
<keyword evidence="7 14" id="KW-0812">Transmembrane</keyword>
<evidence type="ECO:0000256" key="11">
    <source>
        <dbReference type="ARBA" id="ARBA00022989"/>
    </source>
</evidence>
<evidence type="ECO:0000256" key="5">
    <source>
        <dbReference type="ARBA" id="ARBA00022553"/>
    </source>
</evidence>
<feature type="transmembrane region" description="Helical" evidence="14">
    <location>
        <begin position="274"/>
        <end position="297"/>
    </location>
</feature>
<evidence type="ECO:0000259" key="15">
    <source>
        <dbReference type="PROSITE" id="PS50109"/>
    </source>
</evidence>
<evidence type="ECO:0000256" key="7">
    <source>
        <dbReference type="ARBA" id="ARBA00022692"/>
    </source>
</evidence>
<dbReference type="Gene3D" id="3.30.450.20">
    <property type="entry name" value="PAS domain"/>
    <property type="match status" value="1"/>
</dbReference>
<dbReference type="InterPro" id="IPR017232">
    <property type="entry name" value="NtrY"/>
</dbReference>
<dbReference type="Gene3D" id="6.10.340.10">
    <property type="match status" value="1"/>
</dbReference>
<dbReference type="InterPro" id="IPR035965">
    <property type="entry name" value="PAS-like_dom_sf"/>
</dbReference>
<evidence type="ECO:0000256" key="9">
    <source>
        <dbReference type="ARBA" id="ARBA00022777"/>
    </source>
</evidence>
<dbReference type="GO" id="GO:0005524">
    <property type="term" value="F:ATP binding"/>
    <property type="evidence" value="ECO:0007669"/>
    <property type="project" value="UniProtKB-KW"/>
</dbReference>
<evidence type="ECO:0000256" key="10">
    <source>
        <dbReference type="ARBA" id="ARBA00022840"/>
    </source>
</evidence>
<keyword evidence="18" id="KW-1185">Reference proteome</keyword>
<evidence type="ECO:0000313" key="18">
    <source>
        <dbReference type="Proteomes" id="UP000502260"/>
    </source>
</evidence>
<name>A0A6F8V7N6_9PROT</name>
<dbReference type="Pfam" id="PF19312">
    <property type="entry name" value="NtrY_N"/>
    <property type="match status" value="1"/>
</dbReference>
<reference evidence="18" key="1">
    <citation type="submission" date="2020-03" db="EMBL/GenBank/DDBJ databases">
        <title>Complete genome sequence of sulfur-oxidizing bacterium skT11.</title>
        <authorList>
            <person name="Kanda M."/>
            <person name="Kojima H."/>
            <person name="Fukui M."/>
        </authorList>
    </citation>
    <scope>NUCLEOTIDE SEQUENCE [LARGE SCALE GENOMIC DNA]</scope>
    <source>
        <strain evidence="18">skT11</strain>
    </source>
</reference>
<dbReference type="EMBL" id="AP022853">
    <property type="protein sequence ID" value="BCB25127.1"/>
    <property type="molecule type" value="Genomic_DNA"/>
</dbReference>
<evidence type="ECO:0000256" key="1">
    <source>
        <dbReference type="ARBA" id="ARBA00000085"/>
    </source>
</evidence>
<gene>
    <name evidence="17" type="ORF">SKTS_00130</name>
</gene>
<dbReference type="SUPFAM" id="SSF55874">
    <property type="entry name" value="ATPase domain of HSP90 chaperone/DNA topoisomerase II/histidine kinase"/>
    <property type="match status" value="1"/>
</dbReference>
<dbReference type="Gene3D" id="1.10.287.130">
    <property type="match status" value="1"/>
</dbReference>
<dbReference type="InterPro" id="IPR036890">
    <property type="entry name" value="HATPase_C_sf"/>
</dbReference>
<dbReference type="SMART" id="SM00388">
    <property type="entry name" value="HisKA"/>
    <property type="match status" value="1"/>
</dbReference>
<evidence type="ECO:0000259" key="16">
    <source>
        <dbReference type="PROSITE" id="PS50885"/>
    </source>
</evidence>
<dbReference type="PRINTS" id="PR00344">
    <property type="entry name" value="BCTRLSENSOR"/>
</dbReference>
<evidence type="ECO:0000256" key="4">
    <source>
        <dbReference type="ARBA" id="ARBA00022475"/>
    </source>
</evidence>
<dbReference type="PANTHER" id="PTHR42878">
    <property type="entry name" value="TWO-COMPONENT HISTIDINE KINASE"/>
    <property type="match status" value="1"/>
</dbReference>
<dbReference type="Pfam" id="PF02518">
    <property type="entry name" value="HATPase_c"/>
    <property type="match status" value="1"/>
</dbReference>
<dbReference type="SMART" id="SM00304">
    <property type="entry name" value="HAMP"/>
    <property type="match status" value="1"/>
</dbReference>
<dbReference type="InterPro" id="IPR004358">
    <property type="entry name" value="Sig_transdc_His_kin-like_C"/>
</dbReference>
<dbReference type="InterPro" id="IPR050351">
    <property type="entry name" value="BphY/WalK/GraS-like"/>
</dbReference>
<dbReference type="GO" id="GO:0000156">
    <property type="term" value="F:phosphorelay response regulator activity"/>
    <property type="evidence" value="ECO:0007669"/>
    <property type="project" value="TreeGrafter"/>
</dbReference>
<dbReference type="PIRSF" id="PIRSF037532">
    <property type="entry name" value="STHK_NtrY"/>
    <property type="match status" value="1"/>
</dbReference>
<dbReference type="KEGG" id="slac:SKTS_00130"/>
<dbReference type="GO" id="GO:0030295">
    <property type="term" value="F:protein kinase activator activity"/>
    <property type="evidence" value="ECO:0007669"/>
    <property type="project" value="TreeGrafter"/>
</dbReference>
<dbReference type="SUPFAM" id="SSF55785">
    <property type="entry name" value="PYP-like sensor domain (PAS domain)"/>
    <property type="match status" value="1"/>
</dbReference>
<dbReference type="SUPFAM" id="SSF47384">
    <property type="entry name" value="Homodimeric domain of signal transducing histidine kinase"/>
    <property type="match status" value="1"/>
</dbReference>
<dbReference type="InterPro" id="IPR036097">
    <property type="entry name" value="HisK_dim/P_sf"/>
</dbReference>
<dbReference type="Gene3D" id="3.30.565.10">
    <property type="entry name" value="Histidine kinase-like ATPase, C-terminal domain"/>
    <property type="match status" value="1"/>
</dbReference>
<evidence type="ECO:0000313" key="17">
    <source>
        <dbReference type="EMBL" id="BCB25127.1"/>
    </source>
</evidence>
<dbReference type="RefSeq" id="WP_173058547.1">
    <property type="nucleotide sequence ID" value="NZ_AP022853.1"/>
</dbReference>
<dbReference type="GO" id="GO:0000155">
    <property type="term" value="F:phosphorelay sensor kinase activity"/>
    <property type="evidence" value="ECO:0007669"/>
    <property type="project" value="InterPro"/>
</dbReference>
<dbReference type="GO" id="GO:0005886">
    <property type="term" value="C:plasma membrane"/>
    <property type="evidence" value="ECO:0007669"/>
    <property type="project" value="UniProtKB-SubCell"/>
</dbReference>
<protein>
    <recommendedName>
        <fullName evidence="3">histidine kinase</fullName>
        <ecNumber evidence="3">2.7.13.3</ecNumber>
    </recommendedName>
</protein>
<feature type="domain" description="Histidine kinase" evidence="15">
    <location>
        <begin position="494"/>
        <end position="705"/>
    </location>
</feature>
<dbReference type="InterPro" id="IPR005467">
    <property type="entry name" value="His_kinase_dom"/>
</dbReference>
<dbReference type="PROSITE" id="PS50885">
    <property type="entry name" value="HAMP"/>
    <property type="match status" value="1"/>
</dbReference>
<dbReference type="Proteomes" id="UP000502260">
    <property type="component" value="Chromosome"/>
</dbReference>
<dbReference type="InterPro" id="IPR003661">
    <property type="entry name" value="HisK_dim/P_dom"/>
</dbReference>
<dbReference type="Pfam" id="PF00672">
    <property type="entry name" value="HAMP"/>
    <property type="match status" value="1"/>
</dbReference>
<dbReference type="PROSITE" id="PS50109">
    <property type="entry name" value="HIS_KIN"/>
    <property type="match status" value="1"/>
</dbReference>
<dbReference type="SUPFAM" id="SSF158472">
    <property type="entry name" value="HAMP domain-like"/>
    <property type="match status" value="1"/>
</dbReference>
<dbReference type="InterPro" id="IPR045671">
    <property type="entry name" value="NtrY-like_N"/>
</dbReference>
<evidence type="ECO:0000256" key="8">
    <source>
        <dbReference type="ARBA" id="ARBA00022741"/>
    </source>
</evidence>
<dbReference type="AlphaFoldDB" id="A0A6F8V7N6"/>
<dbReference type="CDD" id="cd06225">
    <property type="entry name" value="HAMP"/>
    <property type="match status" value="1"/>
</dbReference>
<dbReference type="InterPro" id="IPR003594">
    <property type="entry name" value="HATPase_dom"/>
</dbReference>
<dbReference type="CDD" id="cd00082">
    <property type="entry name" value="HisKA"/>
    <property type="match status" value="1"/>
</dbReference>
<comment type="subcellular location">
    <subcellularLocation>
        <location evidence="2">Cell membrane</location>
        <topology evidence="2">Multi-pass membrane protein</topology>
    </subcellularLocation>
</comment>
<keyword evidence="11 14" id="KW-1133">Transmembrane helix</keyword>
<keyword evidence="9 17" id="KW-0418">Kinase</keyword>
<proteinExistence type="predicted"/>
<evidence type="ECO:0000256" key="14">
    <source>
        <dbReference type="SAM" id="Phobius"/>
    </source>
</evidence>
<sequence>MKYVVFLAVALGTVLLFLLSRASSNTAAFSQNYTLLLVLNLGVAVSLMGLIGYQLWVLWKKLKARVFGTKLTLRMLWMFALMALLPGTLVYGVSVQFLSKSIESWFDVRVDNALEGGLSLGQSVLDNLLQDLVKKGEVMALALAENPSSDHLTQLNRLREQVGVQEATLFSGRGKMLATASSEHSSFLPELLTAAVQRQVRQQQPYTEIETVPGKGLYLHVVVPVNVLTLSEDMRILQLMQPVPERLSKDAETVQAVYRDYQELSFSRQGLKRIYGMTLTLTLLLALLSAIALAFVLSEKLSAPLGLLAESTRAIAKGDFTQINPVQSRDELGALTLSFNRMTRQLADASAAVEKKQQQLEGAKIYLESILAHLSSGVLTFDEKFHLRAANPRAGEILGSDLSALRGLPLPAWGSREIALQPLAHAVAEQFELSTDKEWRKQIEFSSPTENRMLLVRGTHLPGTVDNGYVVVFDDITHLLQAQRDAAWGEVARRLAHEIKNPLTPIQLSAERLEHKLADKLSAPDAEVLTRSTQTIVNQVAALKSMVDAFAEYARSPQLNLQALDLNQLVREVLALYESSGARIEVALAGDLPLINGDATLLRQVMHNLLRNAEDALSGAPQPEIAVRTEKDGNRVRFTIADNGSGFPEQLMGRLFEPYVTTKSKGTGLGLAIVKKIVEEHHGMIQAQNIEPHGARVSIQFPCSGEAV</sequence>
<dbReference type="SMART" id="SM00387">
    <property type="entry name" value="HATPase_c"/>
    <property type="match status" value="1"/>
</dbReference>
<dbReference type="EC" id="2.7.13.3" evidence="3"/>
<dbReference type="InterPro" id="IPR003660">
    <property type="entry name" value="HAMP_dom"/>
</dbReference>
<keyword evidence="12" id="KW-0902">Two-component regulatory system</keyword>
<accession>A0A6F8V7N6</accession>
<keyword evidence="8" id="KW-0547">Nucleotide-binding</keyword>
<evidence type="ECO:0000256" key="13">
    <source>
        <dbReference type="ARBA" id="ARBA00023136"/>
    </source>
</evidence>
<feature type="transmembrane region" description="Helical" evidence="14">
    <location>
        <begin position="71"/>
        <end position="93"/>
    </location>
</feature>
<keyword evidence="5" id="KW-0597">Phosphoprotein</keyword>
<feature type="transmembrane region" description="Helical" evidence="14">
    <location>
        <begin position="34"/>
        <end position="59"/>
    </location>
</feature>
<dbReference type="Pfam" id="PF00512">
    <property type="entry name" value="HisKA"/>
    <property type="match status" value="1"/>
</dbReference>